<dbReference type="STRING" id="797419.SAMN05216556_10632"/>
<evidence type="ECO:0000256" key="1">
    <source>
        <dbReference type="ARBA" id="ARBA00022729"/>
    </source>
</evidence>
<evidence type="ECO:0000259" key="3">
    <source>
        <dbReference type="Pfam" id="PF18962"/>
    </source>
</evidence>
<keyword evidence="5" id="KW-1185">Reference proteome</keyword>
<dbReference type="Proteomes" id="UP000184172">
    <property type="component" value="Unassembled WGS sequence"/>
</dbReference>
<feature type="signal peptide" evidence="2">
    <location>
        <begin position="1"/>
        <end position="18"/>
    </location>
</feature>
<protein>
    <submittedName>
        <fullName evidence="4">Por secretion system C-terminal sorting domain-containing protein</fullName>
    </submittedName>
</protein>
<dbReference type="AlphaFoldDB" id="A0A1M6DXT4"/>
<sequence length="324" mass="34930">MKKITLLAALFASAASFAQIAGTSFEEPEAISGKYTDTGDANVAHQLVNNPDEPILNFVSAGGELGFMSYYVPYDVPSVGLTDGDFVGVSSFTPSPDLLFTDGENGFQMNDIDGNMIVEFDEVDLTGVAGPVISLDFLLDINDNPLNGNYEGDGTVNEEGSDRLRIYIKDLTNNTEIDLFNSTGTDLDDLVPFDAGTGEYLLQWQQATATLQTNTTVQLVLEGRSNSGSENFWFDNIVFDGVIGINDQAANQFSVYPNPAKSFVNISSKDSGVKNISVYDVLGKQVLSTTLSGERLNISTLNSGVYILKIEQGKTSTTKKLIVQ</sequence>
<gene>
    <name evidence="4" type="ORF">SAMN04487908_105140</name>
</gene>
<feature type="chain" id="PRO_5009916877" evidence="2">
    <location>
        <begin position="19"/>
        <end position="324"/>
    </location>
</feature>
<evidence type="ECO:0000313" key="4">
    <source>
        <dbReference type="EMBL" id="SHI78097.1"/>
    </source>
</evidence>
<keyword evidence="1 2" id="KW-0732">Signal</keyword>
<evidence type="ECO:0000313" key="5">
    <source>
        <dbReference type="Proteomes" id="UP000184172"/>
    </source>
</evidence>
<reference evidence="5" key="1">
    <citation type="submission" date="2016-11" db="EMBL/GenBank/DDBJ databases">
        <authorList>
            <person name="Varghese N."/>
            <person name="Submissions S."/>
        </authorList>
    </citation>
    <scope>NUCLEOTIDE SEQUENCE [LARGE SCALE GENOMIC DNA]</scope>
    <source>
        <strain evidence="5">DSM 26349</strain>
    </source>
</reference>
<organism evidence="4 5">
    <name type="scientific">Aequorivita viscosa</name>
    <dbReference type="NCBI Taxonomy" id="797419"/>
    <lineage>
        <taxon>Bacteria</taxon>
        <taxon>Pseudomonadati</taxon>
        <taxon>Bacteroidota</taxon>
        <taxon>Flavobacteriia</taxon>
        <taxon>Flavobacteriales</taxon>
        <taxon>Flavobacteriaceae</taxon>
        <taxon>Aequorivita</taxon>
    </lineage>
</organism>
<feature type="domain" description="Secretion system C-terminal sorting" evidence="3">
    <location>
        <begin position="255"/>
        <end position="323"/>
    </location>
</feature>
<dbReference type="Pfam" id="PF18962">
    <property type="entry name" value="Por_Secre_tail"/>
    <property type="match status" value="1"/>
</dbReference>
<proteinExistence type="predicted"/>
<dbReference type="RefSeq" id="WP_234946435.1">
    <property type="nucleotide sequence ID" value="NZ_FNNS01000006.1"/>
</dbReference>
<name>A0A1M6DXT4_9FLAO</name>
<dbReference type="NCBIfam" id="TIGR04183">
    <property type="entry name" value="Por_Secre_tail"/>
    <property type="match status" value="1"/>
</dbReference>
<evidence type="ECO:0000256" key="2">
    <source>
        <dbReference type="SAM" id="SignalP"/>
    </source>
</evidence>
<dbReference type="EMBL" id="FQYV01000005">
    <property type="protein sequence ID" value="SHI78097.1"/>
    <property type="molecule type" value="Genomic_DNA"/>
</dbReference>
<dbReference type="InterPro" id="IPR026444">
    <property type="entry name" value="Secre_tail"/>
</dbReference>
<accession>A0A1M6DXT4</accession>